<dbReference type="CDD" id="cd06578">
    <property type="entry name" value="HemD"/>
    <property type="match status" value="1"/>
</dbReference>
<comment type="caution">
    <text evidence="11">The sequence shown here is derived from an EMBL/GenBank/DDBJ whole genome shotgun (WGS) entry which is preliminary data.</text>
</comment>
<evidence type="ECO:0000259" key="10">
    <source>
        <dbReference type="Pfam" id="PF02602"/>
    </source>
</evidence>
<proteinExistence type="inferred from homology"/>
<dbReference type="PANTHER" id="PTHR38042:SF1">
    <property type="entry name" value="UROPORPHYRINOGEN-III SYNTHASE, CHLOROPLASTIC"/>
    <property type="match status" value="1"/>
</dbReference>
<dbReference type="SUPFAM" id="SSF69618">
    <property type="entry name" value="HemD-like"/>
    <property type="match status" value="1"/>
</dbReference>
<dbReference type="Proteomes" id="UP000632154">
    <property type="component" value="Unassembled WGS sequence"/>
</dbReference>
<name>A0ABQ3K3W8_9DEIO</name>
<accession>A0ABQ3K3W8</accession>
<evidence type="ECO:0000256" key="4">
    <source>
        <dbReference type="ARBA" id="ARBA00023239"/>
    </source>
</evidence>
<keyword evidence="11" id="KW-0489">Methyltransferase</keyword>
<dbReference type="EC" id="4.2.1.75" evidence="3 9"/>
<feature type="domain" description="Tetrapyrrole biosynthesis uroporphyrinogen III synthase" evidence="10">
    <location>
        <begin position="34"/>
        <end position="247"/>
    </location>
</feature>
<dbReference type="InterPro" id="IPR003754">
    <property type="entry name" value="4pyrrol_synth_uPrphyn_synth"/>
</dbReference>
<evidence type="ECO:0000256" key="3">
    <source>
        <dbReference type="ARBA" id="ARBA00013109"/>
    </source>
</evidence>
<evidence type="ECO:0000256" key="2">
    <source>
        <dbReference type="ARBA" id="ARBA00008133"/>
    </source>
</evidence>
<keyword evidence="12" id="KW-1185">Reference proteome</keyword>
<evidence type="ECO:0000256" key="6">
    <source>
        <dbReference type="ARBA" id="ARBA00037589"/>
    </source>
</evidence>
<keyword evidence="4 9" id="KW-0456">Lyase</keyword>
<reference evidence="12" key="1">
    <citation type="journal article" date="2019" name="Int. J. Syst. Evol. Microbiol.">
        <title>The Global Catalogue of Microorganisms (GCM) 10K type strain sequencing project: providing services to taxonomists for standard genome sequencing and annotation.</title>
        <authorList>
            <consortium name="The Broad Institute Genomics Platform"/>
            <consortium name="The Broad Institute Genome Sequencing Center for Infectious Disease"/>
            <person name="Wu L."/>
            <person name="Ma J."/>
        </authorList>
    </citation>
    <scope>NUCLEOTIDE SEQUENCE [LARGE SCALE GENOMIC DNA]</scope>
    <source>
        <strain evidence="12">CGMCC 1.18439</strain>
    </source>
</reference>
<keyword evidence="5 9" id="KW-0627">Porphyrin biosynthesis</keyword>
<sequence>MIYPEAMQPESSERSLASPVGRVVVTLTGSGGKRLTALARCAGWQANLWPGLTFVPVQERVAELANLGHYRWLLLTSPQGVRSLIGGLADLGQGPEALLGLRVAAVGEGTAQHLAAWGRAADFVPAQADARTLAAQLPAQSGELILHVTGQDSRDQLRQGLKNRGLEYQRLALYRSCAVTYSAEARSDLLAADYVVVASGVAARGLAEQLGLGLPLLAMGEQTAQAARAVGFGWVEQAQSPSVEGLLRSLNSLAPRPPV</sequence>
<dbReference type="GO" id="GO:0008168">
    <property type="term" value="F:methyltransferase activity"/>
    <property type="evidence" value="ECO:0007669"/>
    <property type="project" value="UniProtKB-KW"/>
</dbReference>
<comment type="catalytic activity">
    <reaction evidence="8 9">
        <text>hydroxymethylbilane = uroporphyrinogen III + H2O</text>
        <dbReference type="Rhea" id="RHEA:18965"/>
        <dbReference type="ChEBI" id="CHEBI:15377"/>
        <dbReference type="ChEBI" id="CHEBI:57308"/>
        <dbReference type="ChEBI" id="CHEBI:57845"/>
        <dbReference type="EC" id="4.2.1.75"/>
    </reaction>
</comment>
<protein>
    <recommendedName>
        <fullName evidence="7 9">Uroporphyrinogen-III synthase</fullName>
        <ecNumber evidence="3 9">4.2.1.75</ecNumber>
    </recommendedName>
</protein>
<evidence type="ECO:0000256" key="5">
    <source>
        <dbReference type="ARBA" id="ARBA00023244"/>
    </source>
</evidence>
<dbReference type="EMBL" id="BNAL01000004">
    <property type="protein sequence ID" value="GHF96629.1"/>
    <property type="molecule type" value="Genomic_DNA"/>
</dbReference>
<evidence type="ECO:0000256" key="1">
    <source>
        <dbReference type="ARBA" id="ARBA00004772"/>
    </source>
</evidence>
<dbReference type="InterPro" id="IPR036108">
    <property type="entry name" value="4pyrrol_syn_uPrphyn_synt_sf"/>
</dbReference>
<comment type="function">
    <text evidence="6 9">Catalyzes cyclization of the linear tetrapyrrole, hydroxymethylbilane, to the macrocyclic uroporphyrinogen III.</text>
</comment>
<dbReference type="InterPro" id="IPR039793">
    <property type="entry name" value="UROS/Hem4"/>
</dbReference>
<dbReference type="Pfam" id="PF02602">
    <property type="entry name" value="HEM4"/>
    <property type="match status" value="1"/>
</dbReference>
<evidence type="ECO:0000313" key="11">
    <source>
        <dbReference type="EMBL" id="GHF96629.1"/>
    </source>
</evidence>
<organism evidence="11 12">
    <name type="scientific">Deinococcus piscis</name>
    <dbReference type="NCBI Taxonomy" id="394230"/>
    <lineage>
        <taxon>Bacteria</taxon>
        <taxon>Thermotogati</taxon>
        <taxon>Deinococcota</taxon>
        <taxon>Deinococci</taxon>
        <taxon>Deinococcales</taxon>
        <taxon>Deinococcaceae</taxon>
        <taxon>Deinococcus</taxon>
    </lineage>
</organism>
<dbReference type="PANTHER" id="PTHR38042">
    <property type="entry name" value="UROPORPHYRINOGEN-III SYNTHASE, CHLOROPLASTIC"/>
    <property type="match status" value="1"/>
</dbReference>
<evidence type="ECO:0000256" key="9">
    <source>
        <dbReference type="RuleBase" id="RU366031"/>
    </source>
</evidence>
<keyword evidence="11" id="KW-0808">Transferase</keyword>
<comment type="similarity">
    <text evidence="2 9">Belongs to the uroporphyrinogen-III synthase family.</text>
</comment>
<evidence type="ECO:0000313" key="12">
    <source>
        <dbReference type="Proteomes" id="UP000632154"/>
    </source>
</evidence>
<evidence type="ECO:0000256" key="8">
    <source>
        <dbReference type="ARBA" id="ARBA00048617"/>
    </source>
</evidence>
<gene>
    <name evidence="11" type="ORF">GCM10017783_05630</name>
</gene>
<dbReference type="Gene3D" id="3.40.50.10090">
    <property type="match status" value="2"/>
</dbReference>
<comment type="pathway">
    <text evidence="1 9">Porphyrin-containing compound metabolism; protoporphyrin-IX biosynthesis; coproporphyrinogen-III from 5-aminolevulinate: step 3/4.</text>
</comment>
<evidence type="ECO:0000256" key="7">
    <source>
        <dbReference type="ARBA" id="ARBA00040167"/>
    </source>
</evidence>
<dbReference type="GO" id="GO:0032259">
    <property type="term" value="P:methylation"/>
    <property type="evidence" value="ECO:0007669"/>
    <property type="project" value="UniProtKB-KW"/>
</dbReference>